<gene>
    <name evidence="4" type="ORF">QYE76_024579</name>
</gene>
<dbReference type="SMART" id="SM00343">
    <property type="entry name" value="ZnF_C2HC"/>
    <property type="match status" value="1"/>
</dbReference>
<evidence type="ECO:0000313" key="5">
    <source>
        <dbReference type="Proteomes" id="UP001231189"/>
    </source>
</evidence>
<feature type="domain" description="CCHC-type" evidence="3">
    <location>
        <begin position="60"/>
        <end position="76"/>
    </location>
</feature>
<name>A0AAD8RF44_LOLMU</name>
<dbReference type="Gene3D" id="4.10.60.10">
    <property type="entry name" value="Zinc finger, CCHC-type"/>
    <property type="match status" value="1"/>
</dbReference>
<feature type="compositionally biased region" description="Basic and acidic residues" evidence="2">
    <location>
        <begin position="37"/>
        <end position="48"/>
    </location>
</feature>
<comment type="caution">
    <text evidence="4">The sequence shown here is derived from an EMBL/GenBank/DDBJ whole genome shotgun (WGS) entry which is preliminary data.</text>
</comment>
<proteinExistence type="predicted"/>
<dbReference type="PROSITE" id="PS50158">
    <property type="entry name" value="ZF_CCHC"/>
    <property type="match status" value="1"/>
</dbReference>
<dbReference type="GO" id="GO:0008270">
    <property type="term" value="F:zinc ion binding"/>
    <property type="evidence" value="ECO:0007669"/>
    <property type="project" value="UniProtKB-KW"/>
</dbReference>
<sequence length="96" mass="10909">MTVEELAGRFLAVEEELDMEEEEGGQHGGTRLLLTEEEWRARDRSGAGKKRGNFDIRKVRCYNCQVYGHYARDCTEPRKEQAHLAAANADDEPALL</sequence>
<evidence type="ECO:0000256" key="2">
    <source>
        <dbReference type="SAM" id="MobiDB-lite"/>
    </source>
</evidence>
<keyword evidence="1" id="KW-0863">Zinc-finger</keyword>
<evidence type="ECO:0000313" key="4">
    <source>
        <dbReference type="EMBL" id="KAK1619062.1"/>
    </source>
</evidence>
<dbReference type="EMBL" id="JAUUTY010000006">
    <property type="protein sequence ID" value="KAK1619062.1"/>
    <property type="molecule type" value="Genomic_DNA"/>
</dbReference>
<dbReference type="InterPro" id="IPR001878">
    <property type="entry name" value="Znf_CCHC"/>
</dbReference>
<organism evidence="4 5">
    <name type="scientific">Lolium multiflorum</name>
    <name type="common">Italian ryegrass</name>
    <name type="synonym">Lolium perenne subsp. multiflorum</name>
    <dbReference type="NCBI Taxonomy" id="4521"/>
    <lineage>
        <taxon>Eukaryota</taxon>
        <taxon>Viridiplantae</taxon>
        <taxon>Streptophyta</taxon>
        <taxon>Embryophyta</taxon>
        <taxon>Tracheophyta</taxon>
        <taxon>Spermatophyta</taxon>
        <taxon>Magnoliopsida</taxon>
        <taxon>Liliopsida</taxon>
        <taxon>Poales</taxon>
        <taxon>Poaceae</taxon>
        <taxon>BOP clade</taxon>
        <taxon>Pooideae</taxon>
        <taxon>Poodae</taxon>
        <taxon>Poeae</taxon>
        <taxon>Poeae Chloroplast Group 2 (Poeae type)</taxon>
        <taxon>Loliodinae</taxon>
        <taxon>Loliinae</taxon>
        <taxon>Lolium</taxon>
    </lineage>
</organism>
<feature type="region of interest" description="Disordered" evidence="2">
    <location>
        <begin position="14"/>
        <end position="48"/>
    </location>
</feature>
<dbReference type="SUPFAM" id="SSF57756">
    <property type="entry name" value="Retrovirus zinc finger-like domains"/>
    <property type="match status" value="1"/>
</dbReference>
<evidence type="ECO:0000259" key="3">
    <source>
        <dbReference type="PROSITE" id="PS50158"/>
    </source>
</evidence>
<keyword evidence="1" id="KW-0479">Metal-binding</keyword>
<accession>A0AAD8RF44</accession>
<reference evidence="4" key="1">
    <citation type="submission" date="2023-07" db="EMBL/GenBank/DDBJ databases">
        <title>A chromosome-level genome assembly of Lolium multiflorum.</title>
        <authorList>
            <person name="Chen Y."/>
            <person name="Copetti D."/>
            <person name="Kolliker R."/>
            <person name="Studer B."/>
        </authorList>
    </citation>
    <scope>NUCLEOTIDE SEQUENCE</scope>
    <source>
        <strain evidence="4">02402/16</strain>
        <tissue evidence="4">Leaf</tissue>
    </source>
</reference>
<protein>
    <recommendedName>
        <fullName evidence="3">CCHC-type domain-containing protein</fullName>
    </recommendedName>
</protein>
<feature type="compositionally biased region" description="Acidic residues" evidence="2">
    <location>
        <begin position="14"/>
        <end position="23"/>
    </location>
</feature>
<keyword evidence="1" id="KW-0862">Zinc</keyword>
<dbReference type="Pfam" id="PF00098">
    <property type="entry name" value="zf-CCHC"/>
    <property type="match status" value="1"/>
</dbReference>
<dbReference type="AlphaFoldDB" id="A0AAD8RF44"/>
<dbReference type="GO" id="GO:0003676">
    <property type="term" value="F:nucleic acid binding"/>
    <property type="evidence" value="ECO:0007669"/>
    <property type="project" value="InterPro"/>
</dbReference>
<evidence type="ECO:0000256" key="1">
    <source>
        <dbReference type="PROSITE-ProRule" id="PRU00047"/>
    </source>
</evidence>
<dbReference type="Proteomes" id="UP001231189">
    <property type="component" value="Unassembled WGS sequence"/>
</dbReference>
<keyword evidence="5" id="KW-1185">Reference proteome</keyword>
<dbReference type="InterPro" id="IPR036875">
    <property type="entry name" value="Znf_CCHC_sf"/>
</dbReference>